<dbReference type="InterPro" id="IPR025419">
    <property type="entry name" value="DUF4142"/>
</dbReference>
<evidence type="ECO:0000313" key="5">
    <source>
        <dbReference type="Proteomes" id="UP000199063"/>
    </source>
</evidence>
<feature type="region of interest" description="Disordered" evidence="1">
    <location>
        <begin position="67"/>
        <end position="94"/>
    </location>
</feature>
<gene>
    <name evidence="4" type="ORF">SAMN05444921_109194</name>
</gene>
<dbReference type="GeneID" id="40830430"/>
<keyword evidence="2" id="KW-1133">Transmembrane helix</keyword>
<dbReference type="PANTHER" id="PTHR38593">
    <property type="entry name" value="BLR2558 PROTEIN"/>
    <property type="match status" value="1"/>
</dbReference>
<dbReference type="Gene3D" id="1.20.1260.10">
    <property type="match status" value="1"/>
</dbReference>
<evidence type="ECO:0000313" key="4">
    <source>
        <dbReference type="EMBL" id="SDM52878.1"/>
    </source>
</evidence>
<dbReference type="InterPro" id="IPR012347">
    <property type="entry name" value="Ferritin-like"/>
</dbReference>
<dbReference type="PANTHER" id="PTHR38593:SF1">
    <property type="entry name" value="BLR2558 PROTEIN"/>
    <property type="match status" value="1"/>
</dbReference>
<protein>
    <recommendedName>
        <fullName evidence="3">DUF4142 domain-containing protein</fullName>
    </recommendedName>
</protein>
<evidence type="ECO:0000256" key="1">
    <source>
        <dbReference type="SAM" id="MobiDB-lite"/>
    </source>
</evidence>
<dbReference type="Proteomes" id="UP000199063">
    <property type="component" value="Unassembled WGS sequence"/>
</dbReference>
<keyword evidence="5" id="KW-1185">Reference proteome</keyword>
<dbReference type="RefSeq" id="WP_208867909.1">
    <property type="nucleotide sequence ID" value="NZ_FNHI01000009.1"/>
</dbReference>
<feature type="transmembrane region" description="Helical" evidence="2">
    <location>
        <begin position="12"/>
        <end position="33"/>
    </location>
</feature>
<reference evidence="5" key="1">
    <citation type="submission" date="2016-10" db="EMBL/GenBank/DDBJ databases">
        <authorList>
            <person name="Varghese N."/>
            <person name="Submissions S."/>
        </authorList>
    </citation>
    <scope>NUCLEOTIDE SEQUENCE [LARGE SCALE GENOMIC DNA]</scope>
    <source>
        <strain evidence="5">CGMCC 4.7042</strain>
    </source>
</reference>
<sequence>MSPNRRAAESGVSLRTLGIIAAVCAVIATVLIVTRGGDEDASATPAPAGVAAPGGYGQNAGAGYGHSSGAGHATGAEDAGSADDAGSVPAGPQPVTEVDKTFLVKVRQAGLWEIPAGRLAQTNASSEAVKRAGLHLLDGHSKLDQLVREDAKILGVPLPEEATAEQQDWVRQLENARGAEFDRLFANVLRSSHGKIFATIAEVRAATQNDLIRRHARQANQTVLDHMEVLEDTGLVDGATLAEVEKSVAPRQ</sequence>
<evidence type="ECO:0000259" key="3">
    <source>
        <dbReference type="Pfam" id="PF13628"/>
    </source>
</evidence>
<dbReference type="Pfam" id="PF13628">
    <property type="entry name" value="DUF4142"/>
    <property type="match status" value="1"/>
</dbReference>
<evidence type="ECO:0000256" key="2">
    <source>
        <dbReference type="SAM" id="Phobius"/>
    </source>
</evidence>
<dbReference type="STRING" id="1196353.SAMN05444921_109194"/>
<proteinExistence type="predicted"/>
<name>A0A1G9TZ38_9ACTN</name>
<feature type="domain" description="DUF4142" evidence="3">
    <location>
        <begin position="99"/>
        <end position="230"/>
    </location>
</feature>
<feature type="compositionally biased region" description="Low complexity" evidence="1">
    <location>
        <begin position="69"/>
        <end position="90"/>
    </location>
</feature>
<dbReference type="AlphaFoldDB" id="A0A1G9TZ38"/>
<keyword evidence="2" id="KW-0472">Membrane</keyword>
<accession>A0A1G9TZ38</accession>
<keyword evidence="2" id="KW-0812">Transmembrane</keyword>
<organism evidence="4 5">
    <name type="scientific">Streptomyces wuyuanensis</name>
    <dbReference type="NCBI Taxonomy" id="1196353"/>
    <lineage>
        <taxon>Bacteria</taxon>
        <taxon>Bacillati</taxon>
        <taxon>Actinomycetota</taxon>
        <taxon>Actinomycetes</taxon>
        <taxon>Kitasatosporales</taxon>
        <taxon>Streptomycetaceae</taxon>
        <taxon>Streptomyces</taxon>
    </lineage>
</organism>
<dbReference type="EMBL" id="FNHI01000009">
    <property type="protein sequence ID" value="SDM52878.1"/>
    <property type="molecule type" value="Genomic_DNA"/>
</dbReference>